<name>A0A4S8SW11_AURPU</name>
<accession>A0A4S8SW11</accession>
<organism evidence="1 2">
    <name type="scientific">Aureobasidium pullulans</name>
    <name type="common">Black yeast</name>
    <name type="synonym">Pullularia pullulans</name>
    <dbReference type="NCBI Taxonomy" id="5580"/>
    <lineage>
        <taxon>Eukaryota</taxon>
        <taxon>Fungi</taxon>
        <taxon>Dikarya</taxon>
        <taxon>Ascomycota</taxon>
        <taxon>Pezizomycotina</taxon>
        <taxon>Dothideomycetes</taxon>
        <taxon>Dothideomycetidae</taxon>
        <taxon>Dothideales</taxon>
        <taxon>Saccotheciaceae</taxon>
        <taxon>Aureobasidium</taxon>
    </lineage>
</organism>
<protein>
    <recommendedName>
        <fullName evidence="3">F-box domain-containing protein</fullName>
    </recommendedName>
</protein>
<comment type="caution">
    <text evidence="1">The sequence shown here is derived from an EMBL/GenBank/DDBJ whole genome shotgun (WGS) entry which is preliminary data.</text>
</comment>
<dbReference type="Gene3D" id="3.80.10.10">
    <property type="entry name" value="Ribonuclease Inhibitor"/>
    <property type="match status" value="1"/>
</dbReference>
<evidence type="ECO:0000313" key="2">
    <source>
        <dbReference type="Proteomes" id="UP000304951"/>
    </source>
</evidence>
<dbReference type="Proteomes" id="UP000304951">
    <property type="component" value="Unassembled WGS sequence"/>
</dbReference>
<dbReference type="SUPFAM" id="SSF52047">
    <property type="entry name" value="RNI-like"/>
    <property type="match status" value="1"/>
</dbReference>
<proteinExistence type="predicted"/>
<gene>
    <name evidence="1" type="ORF">D6D28_01845</name>
</gene>
<reference evidence="1 2" key="1">
    <citation type="submission" date="2018-10" db="EMBL/GenBank/DDBJ databases">
        <title>Fifty Aureobasidium pullulans genomes reveal a recombining polyextremotolerant generalist.</title>
        <authorList>
            <person name="Gostincar C."/>
            <person name="Turk M."/>
            <person name="Zajc J."/>
            <person name="Gunde-Cimerman N."/>
        </authorList>
    </citation>
    <scope>NUCLEOTIDE SEQUENCE [LARGE SCALE GENOMIC DNA]</scope>
    <source>
        <strain evidence="1 2">EXF-11900</strain>
    </source>
</reference>
<evidence type="ECO:0000313" key="1">
    <source>
        <dbReference type="EMBL" id="THV75422.1"/>
    </source>
</evidence>
<dbReference type="AlphaFoldDB" id="A0A4S8SW11"/>
<sequence length="497" mass="56400">MIYASKMGHLRLPPELLLLVMKHVNHGEKYEAAQNSLRNAILVNHEWAEAGTHILWQSVPVPMLARVSEDRRQYYANKMTELFIENEEESKYHEIFKDLKFPRLKTAYIDRIKLKRGEKVHLTQYMQPRLKNFHFRGGALCENALATLGSNCPHLEEVSLEEPIDGSGEDRYLQLFTGCKVLELIDLGDGWAGSITPELFAGLAGHEQLVKIEIKPLISDSTILGGLRMVSNPFSNIQSLHLTLKSVSVARLASAAPSVRTLFLVIEDSEHDALASLALMTSLVHLELTYLDGTELSPEGFHALEKMKNLEVLLLESRVESLSAMWLDDASFAQFISKLPKITNFEFKVDSDLTVSALTSLASSHPRIESFDFFGEYDLSDWTRLSTPLFPCLLRFVIEAPFIEGRTRRSSNATTAERATQIADLILRHCPVVEQLKFQDYYENRLAKLALRAFESKVDGHFCSPILTSLRSLENSSFIKFHPSETRIYYDSDDDRY</sequence>
<dbReference type="EMBL" id="QZAF01000039">
    <property type="protein sequence ID" value="THV75422.1"/>
    <property type="molecule type" value="Genomic_DNA"/>
</dbReference>
<dbReference type="InterPro" id="IPR032675">
    <property type="entry name" value="LRR_dom_sf"/>
</dbReference>
<evidence type="ECO:0008006" key="3">
    <source>
        <dbReference type="Google" id="ProtNLM"/>
    </source>
</evidence>